<accession>A0A6C0IBJ3</accession>
<evidence type="ECO:0000313" key="1">
    <source>
        <dbReference type="EMBL" id="QHT89736.1"/>
    </source>
</evidence>
<reference evidence="1" key="1">
    <citation type="journal article" date="2020" name="Nature">
        <title>Giant virus diversity and host interactions through global metagenomics.</title>
        <authorList>
            <person name="Schulz F."/>
            <person name="Roux S."/>
            <person name="Paez-Espino D."/>
            <person name="Jungbluth S."/>
            <person name="Walsh D.A."/>
            <person name="Denef V.J."/>
            <person name="McMahon K.D."/>
            <person name="Konstantinidis K.T."/>
            <person name="Eloe-Fadrosh E.A."/>
            <person name="Kyrpides N.C."/>
            <person name="Woyke T."/>
        </authorList>
    </citation>
    <scope>NUCLEOTIDE SEQUENCE</scope>
    <source>
        <strain evidence="1">GVMAG-M-3300023184-62</strain>
    </source>
</reference>
<name>A0A6C0IBJ3_9ZZZZ</name>
<protein>
    <submittedName>
        <fullName evidence="1">Uncharacterized protein</fullName>
    </submittedName>
</protein>
<dbReference type="AlphaFoldDB" id="A0A6C0IBJ3"/>
<dbReference type="EMBL" id="MN740152">
    <property type="protein sequence ID" value="QHT89736.1"/>
    <property type="molecule type" value="Genomic_DNA"/>
</dbReference>
<sequence length="311" mass="36861">MKPKVLFISTWVNHPELISLHRDLIKKFCKEDADFLLIIDGKTESCYTNLGNTNIRQEMIDTCKDSKIEYIEVPPDFHFEEKRKQLFPEFLSAIATPHLYRDKNPSSRTAVANQLGYNTFLTNFTHYRYLVMLQSDIFPFEPFSVIDMLEGNSLLYRDEFRESDTKNYIMHYAWDGFLMFDFKADTSIDAALWKTFSFDDMWQRGDVFTDTGGGTWYILEQLQKKKKIECKMSLKWLNSDPILKTFPEPIQQFINTDIRNDGNKIFSEIKHRSFIHLSGGGNWEFRSEITLQQQQERFNKFMYTIKELLDL</sequence>
<proteinExistence type="predicted"/>
<organism evidence="1">
    <name type="scientific">viral metagenome</name>
    <dbReference type="NCBI Taxonomy" id="1070528"/>
    <lineage>
        <taxon>unclassified sequences</taxon>
        <taxon>metagenomes</taxon>
        <taxon>organismal metagenomes</taxon>
    </lineage>
</organism>